<dbReference type="RefSeq" id="WP_348707524.1">
    <property type="nucleotide sequence ID" value="NZ_CAXIYA010000041.1"/>
</dbReference>
<comment type="caution">
    <text evidence="1">The sequence shown here is derived from an EMBL/GenBank/DDBJ whole genome shotgun (WGS) entry which is preliminary data.</text>
</comment>
<protein>
    <submittedName>
        <fullName evidence="1">Uncharacterized protein</fullName>
    </submittedName>
</protein>
<accession>A0ABP1F800</accession>
<evidence type="ECO:0000313" key="1">
    <source>
        <dbReference type="EMBL" id="CAL2105763.1"/>
    </source>
</evidence>
<dbReference type="EMBL" id="CAXJRC010000010">
    <property type="protein sequence ID" value="CAL2105763.1"/>
    <property type="molecule type" value="Genomic_DNA"/>
</dbReference>
<proteinExistence type="predicted"/>
<evidence type="ECO:0000313" key="2">
    <source>
        <dbReference type="Proteomes" id="UP001497602"/>
    </source>
</evidence>
<gene>
    <name evidence="1" type="ORF">T190115A13A_190007</name>
</gene>
<reference evidence="1 2" key="1">
    <citation type="submission" date="2024-05" db="EMBL/GenBank/DDBJ databases">
        <authorList>
            <person name="Duchaud E."/>
        </authorList>
    </citation>
    <scope>NUCLEOTIDE SEQUENCE [LARGE SCALE GENOMIC DNA]</scope>
    <source>
        <strain evidence="1">Ena-SAMPLE-TAB-13-05-2024-13:56:06:370-140305</strain>
    </source>
</reference>
<name>A0ABP1F800_9FLAO</name>
<dbReference type="Proteomes" id="UP001497602">
    <property type="component" value="Unassembled WGS sequence"/>
</dbReference>
<organism evidence="1 2">
    <name type="scientific">Tenacibaculum vairaonense</name>
    <dbReference type="NCBI Taxonomy" id="3137860"/>
    <lineage>
        <taxon>Bacteria</taxon>
        <taxon>Pseudomonadati</taxon>
        <taxon>Bacteroidota</taxon>
        <taxon>Flavobacteriia</taxon>
        <taxon>Flavobacteriales</taxon>
        <taxon>Flavobacteriaceae</taxon>
        <taxon>Tenacibaculum</taxon>
    </lineage>
</organism>
<keyword evidence="2" id="KW-1185">Reference proteome</keyword>
<sequence>MDARKKEILSILKKADLIHEKDLINELLKIHSLTDPEQIKRKIDKMISENQKYKRGIMKF</sequence>